<organism evidence="4 7">
    <name type="scientific">Vibrio anguillarum</name>
    <name type="common">Listonella anguillarum</name>
    <dbReference type="NCBI Taxonomy" id="55601"/>
    <lineage>
        <taxon>Bacteria</taxon>
        <taxon>Pseudomonadati</taxon>
        <taxon>Pseudomonadota</taxon>
        <taxon>Gammaproteobacteria</taxon>
        <taxon>Vibrionales</taxon>
        <taxon>Vibrionaceae</taxon>
        <taxon>Vibrio</taxon>
    </lineage>
</organism>
<feature type="transmembrane region" description="Helical" evidence="1">
    <location>
        <begin position="12"/>
        <end position="45"/>
    </location>
</feature>
<evidence type="ECO:0008006" key="8">
    <source>
        <dbReference type="Google" id="ProtNLM"/>
    </source>
</evidence>
<evidence type="ECO:0000313" key="7">
    <source>
        <dbReference type="Proteomes" id="UP000786185"/>
    </source>
</evidence>
<evidence type="ECO:0000313" key="4">
    <source>
        <dbReference type="EMBL" id="MBF4433215.1"/>
    </source>
</evidence>
<keyword evidence="6" id="KW-1185">Reference proteome</keyword>
<evidence type="ECO:0000256" key="1">
    <source>
        <dbReference type="SAM" id="Phobius"/>
    </source>
</evidence>
<keyword evidence="1" id="KW-1133">Transmembrane helix</keyword>
<dbReference type="EMBL" id="RDPI01000325">
    <property type="protein sequence ID" value="MBF4375782.1"/>
    <property type="molecule type" value="Genomic_DNA"/>
</dbReference>
<dbReference type="Proteomes" id="UP000726136">
    <property type="component" value="Unassembled WGS sequence"/>
</dbReference>
<keyword evidence="1" id="KW-0472">Membrane</keyword>
<protein>
    <recommendedName>
        <fullName evidence="8">Holin</fullName>
    </recommendedName>
</protein>
<name>A0A241NGW2_VIBAN</name>
<dbReference type="EMBL" id="RDOM01000033">
    <property type="protein sequence ID" value="MBF4272927.1"/>
    <property type="molecule type" value="Genomic_DNA"/>
</dbReference>
<dbReference type="AlphaFoldDB" id="A0A241NGW2"/>
<proteinExistence type="predicted"/>
<evidence type="ECO:0000313" key="3">
    <source>
        <dbReference type="EMBL" id="MBF4375782.1"/>
    </source>
</evidence>
<keyword evidence="1" id="KW-0812">Transmembrane</keyword>
<gene>
    <name evidence="2" type="ORF">EAY07_12940</name>
    <name evidence="3" type="ORF">EAY46_22580</name>
    <name evidence="4" type="ORF">ERJ77_01635</name>
</gene>
<accession>A0A241NGW2</accession>
<dbReference type="RefSeq" id="WP_041946988.1">
    <property type="nucleotide sequence ID" value="NZ_JAHGUG010000001.1"/>
</dbReference>
<evidence type="ECO:0000313" key="5">
    <source>
        <dbReference type="Proteomes" id="UP000722957"/>
    </source>
</evidence>
<dbReference type="Proteomes" id="UP000786185">
    <property type="component" value="Unassembled WGS sequence"/>
</dbReference>
<evidence type="ECO:0000313" key="6">
    <source>
        <dbReference type="Proteomes" id="UP000726136"/>
    </source>
</evidence>
<evidence type="ECO:0000313" key="2">
    <source>
        <dbReference type="EMBL" id="MBF4272927.1"/>
    </source>
</evidence>
<comment type="caution">
    <text evidence="4">The sequence shown here is derived from an EMBL/GenBank/DDBJ whole genome shotgun (WGS) entry which is preliminary data.</text>
</comment>
<dbReference type="Proteomes" id="UP000722957">
    <property type="component" value="Unassembled WGS sequence"/>
</dbReference>
<dbReference type="EMBL" id="SCLC01000001">
    <property type="protein sequence ID" value="MBF4433215.1"/>
    <property type="molecule type" value="Genomic_DNA"/>
</dbReference>
<sequence length="63" mass="7417">MRMNEKISSSMSYWWNGVIAFFGGVSTDWWMVIIAATGMIITAWINNYWQKKRFKAEFGNEQS</sequence>
<reference evidence="5 6" key="1">
    <citation type="journal article" date="2021" name="PeerJ">
        <title>Analysis of 44 Vibrio anguillarum genomes reveals high genetic diversity.</title>
        <authorList>
            <person name="Hansen M.J."/>
            <person name="Dalsgaard I."/>
        </authorList>
    </citation>
    <scope>NUCLEOTIDE SEQUENCE</scope>
    <source>
        <strain evidence="3 6">040915-1/1B</strain>
        <strain evidence="2 5">17-16730-2A</strain>
        <strain evidence="4">850617-1/1</strain>
    </source>
</reference>